<protein>
    <submittedName>
        <fullName evidence="1">Uncharacterized protein</fullName>
    </submittedName>
</protein>
<accession>A0ACB7IFR0</accession>
<sequence length="143" mass="16917">MALPITITITGNPFAISHHFRGYSSPFLRNFSNSTTLSLSCRLPLFALPVFFFFFFRFPYREKEREREMEVNGCRDYAKMKWRRRQRRAVRGSVRMKVKKLQKLIPGGQGLQPDRLFLMTADYILHLRLQVNVLQALSKIYKP</sequence>
<reference evidence="2" key="1">
    <citation type="journal article" date="2016" name="Nat. Biotechnol.">
        <title>Sequencing wild and cultivated cassava and related species reveals extensive interspecific hybridization and genetic diversity.</title>
        <authorList>
            <person name="Bredeson J.V."/>
            <person name="Lyons J.B."/>
            <person name="Prochnik S.E."/>
            <person name="Wu G.A."/>
            <person name="Ha C.M."/>
            <person name="Edsinger-Gonzales E."/>
            <person name="Grimwood J."/>
            <person name="Schmutz J."/>
            <person name="Rabbi I.Y."/>
            <person name="Egesi C."/>
            <person name="Nauluvula P."/>
            <person name="Lebot V."/>
            <person name="Ndunguru J."/>
            <person name="Mkamilo G."/>
            <person name="Bart R.S."/>
            <person name="Setter T.L."/>
            <person name="Gleadow R.M."/>
            <person name="Kulakow P."/>
            <person name="Ferguson M.E."/>
            <person name="Rounsley S."/>
            <person name="Rokhsar D.S."/>
        </authorList>
    </citation>
    <scope>NUCLEOTIDE SEQUENCE [LARGE SCALE GENOMIC DNA]</scope>
    <source>
        <strain evidence="2">cv. AM560-2</strain>
    </source>
</reference>
<dbReference type="EMBL" id="CM004387">
    <property type="protein sequence ID" value="KAG8663315.1"/>
    <property type="molecule type" value="Genomic_DNA"/>
</dbReference>
<gene>
    <name evidence="1" type="ORF">MANES_01G198240v8</name>
</gene>
<name>A0ACB7IFR0_MANES</name>
<comment type="caution">
    <text evidence="1">The sequence shown here is derived from an EMBL/GenBank/DDBJ whole genome shotgun (WGS) entry which is preliminary data.</text>
</comment>
<evidence type="ECO:0000313" key="2">
    <source>
        <dbReference type="Proteomes" id="UP000091857"/>
    </source>
</evidence>
<organism evidence="1 2">
    <name type="scientific">Manihot esculenta</name>
    <name type="common">Cassava</name>
    <name type="synonym">Jatropha manihot</name>
    <dbReference type="NCBI Taxonomy" id="3983"/>
    <lineage>
        <taxon>Eukaryota</taxon>
        <taxon>Viridiplantae</taxon>
        <taxon>Streptophyta</taxon>
        <taxon>Embryophyta</taxon>
        <taxon>Tracheophyta</taxon>
        <taxon>Spermatophyta</taxon>
        <taxon>Magnoliopsida</taxon>
        <taxon>eudicotyledons</taxon>
        <taxon>Gunneridae</taxon>
        <taxon>Pentapetalae</taxon>
        <taxon>rosids</taxon>
        <taxon>fabids</taxon>
        <taxon>Malpighiales</taxon>
        <taxon>Euphorbiaceae</taxon>
        <taxon>Crotonoideae</taxon>
        <taxon>Manihoteae</taxon>
        <taxon>Manihot</taxon>
    </lineage>
</organism>
<proteinExistence type="predicted"/>
<evidence type="ECO:0000313" key="1">
    <source>
        <dbReference type="EMBL" id="KAG8663315.1"/>
    </source>
</evidence>
<keyword evidence="2" id="KW-1185">Reference proteome</keyword>
<dbReference type="Proteomes" id="UP000091857">
    <property type="component" value="Chromosome 1"/>
</dbReference>